<dbReference type="InterPro" id="IPR055399">
    <property type="entry name" value="CC_BshC"/>
</dbReference>
<feature type="coiled-coil region" evidence="2">
    <location>
        <begin position="453"/>
        <end position="480"/>
    </location>
</feature>
<feature type="domain" description="Bacillithiol biosynthesis BshC C-terminal coiled-coil" evidence="4">
    <location>
        <begin position="381"/>
        <end position="540"/>
    </location>
</feature>
<dbReference type="Pfam" id="PF24850">
    <property type="entry name" value="CC_BshC"/>
    <property type="match status" value="1"/>
</dbReference>
<keyword evidence="2" id="KW-0175">Coiled coil</keyword>
<reference evidence="5 6" key="1">
    <citation type="submission" date="2023-10" db="EMBL/GenBank/DDBJ databases">
        <title>Virgibacillus soli CC-YMP-6 genome.</title>
        <authorList>
            <person name="Miliotis G."/>
            <person name="Sengupta P."/>
            <person name="Hameed A."/>
            <person name="Chuvochina M."/>
            <person name="Mcdonagh F."/>
            <person name="Simpson A.C."/>
            <person name="Singh N.K."/>
            <person name="Rekha P.D."/>
            <person name="Raman K."/>
            <person name="Hugenholtz P."/>
            <person name="Venkateswaran K."/>
        </authorList>
    </citation>
    <scope>NUCLEOTIDE SEQUENCE [LARGE SCALE GENOMIC DNA]</scope>
    <source>
        <strain evidence="5 6">CC-YMP-6</strain>
    </source>
</reference>
<dbReference type="NCBIfam" id="TIGR03998">
    <property type="entry name" value="thiol_BshC"/>
    <property type="match status" value="1"/>
</dbReference>
<comment type="similarity">
    <text evidence="2">Belongs to the BshC family.</text>
</comment>
<name>A0ABU5CRN4_9BACI</name>
<proteinExistence type="inferred from homology"/>
<comment type="caution">
    <text evidence="5">The sequence shown here is derived from an EMBL/GenBank/DDBJ whole genome shotgun (WGS) entry which is preliminary data.</text>
</comment>
<gene>
    <name evidence="2 5" type="primary">bshC</name>
    <name evidence="5" type="ORF">RWD45_05110</name>
</gene>
<evidence type="ECO:0000313" key="5">
    <source>
        <dbReference type="EMBL" id="MDY0408098.1"/>
    </source>
</evidence>
<evidence type="ECO:0000259" key="4">
    <source>
        <dbReference type="Pfam" id="PF24850"/>
    </source>
</evidence>
<evidence type="ECO:0000256" key="1">
    <source>
        <dbReference type="ARBA" id="ARBA00022598"/>
    </source>
</evidence>
<evidence type="ECO:0000256" key="2">
    <source>
        <dbReference type="HAMAP-Rule" id="MF_01867"/>
    </source>
</evidence>
<dbReference type="HAMAP" id="MF_01867">
    <property type="entry name" value="BshC"/>
    <property type="match status" value="1"/>
</dbReference>
<dbReference type="Proteomes" id="UP001275315">
    <property type="component" value="Unassembled WGS sequence"/>
</dbReference>
<evidence type="ECO:0000313" key="6">
    <source>
        <dbReference type="Proteomes" id="UP001275315"/>
    </source>
</evidence>
<organism evidence="5 6">
    <name type="scientific">Paracerasibacillus soli</name>
    <dbReference type="NCBI Taxonomy" id="480284"/>
    <lineage>
        <taxon>Bacteria</taxon>
        <taxon>Bacillati</taxon>
        <taxon>Bacillota</taxon>
        <taxon>Bacilli</taxon>
        <taxon>Bacillales</taxon>
        <taxon>Bacillaceae</taxon>
        <taxon>Paracerasibacillus</taxon>
    </lineage>
</organism>
<keyword evidence="6" id="KW-1185">Reference proteome</keyword>
<dbReference type="InterPro" id="IPR055398">
    <property type="entry name" value="Rossmann-like_BshC"/>
</dbReference>
<evidence type="ECO:0000259" key="3">
    <source>
        <dbReference type="Pfam" id="PF10079"/>
    </source>
</evidence>
<accession>A0ABU5CRN4</accession>
<dbReference type="EMBL" id="JAWDIQ010000001">
    <property type="protein sequence ID" value="MDY0408098.1"/>
    <property type="molecule type" value="Genomic_DNA"/>
</dbReference>
<feature type="domain" description="Bacillithiol biosynthesis BshC N-terminal Rossmann-like" evidence="3">
    <location>
        <begin position="1"/>
        <end position="379"/>
    </location>
</feature>
<dbReference type="PIRSF" id="PIRSF012535">
    <property type="entry name" value="UCP012535"/>
    <property type="match status" value="1"/>
</dbReference>
<sequence>MQLDPIKIKSKQNLIEDYKSNNAFIMNYFDYPLANESYSNRVDDLNSRSFKREQLSEVLYQINKDWDAPHATLENINRLREPNSVVVIGGQQAGLLTGPMYTVHKIISILQLAKEQEEQLNIPVVPVFWIAGEDHDFEEINHVYMMADSEMKKVKFPQHVVTKQPVSDIQIDKVKAEQWLGQIFVQMNETTYTKQLYKEVSECLAQSNTFVDFFARFIFQLFHKEGLVLVDSNHRLLRQLESEFFVEMIMKQPEISAGVYASFKELALHHYPVDLQVDKQDGNLFYHLHQERILLMRDDEGNWVGKQNEVKLSTEELINIAKEKPYLLSNNVMTRPLMQELVFPSLAFVGGLGEISYWSVLKRAFHALNMKMPVVVPRLSFTYVNHKIDQLMEKYTISMREALTGRIEVSKMEWLKVQSTPPIALLFENVKQAITNAHHPLRAVARDLRGDLEEIATTNLQRIHREIDFLEKKMNHAIMDKHAHGIREFTFINSALYPYGGYQERIWNPLPLLNEYGKAIIQELVDANCSLYDEHYIVRL</sequence>
<comment type="function">
    <text evidence="2">Involved in bacillithiol (BSH) biosynthesis. May catalyze the last step of the pathway, the addition of cysteine to glucosamine malate (GlcN-Mal) to generate BSH.</text>
</comment>
<dbReference type="InterPro" id="IPR011199">
    <property type="entry name" value="Bacillithiol_biosynth_BshC"/>
</dbReference>
<dbReference type="EC" id="6.-.-.-" evidence="2"/>
<protein>
    <recommendedName>
        <fullName evidence="2">Putative cysteine ligase BshC</fullName>
        <ecNumber evidence="2">6.-.-.-</ecNumber>
    </recommendedName>
</protein>
<dbReference type="Pfam" id="PF10079">
    <property type="entry name" value="Rossmann-like_BshC"/>
    <property type="match status" value="1"/>
</dbReference>
<dbReference type="RefSeq" id="WP_320378859.1">
    <property type="nucleotide sequence ID" value="NZ_JAWDIQ010000001.1"/>
</dbReference>
<keyword evidence="1 2" id="KW-0436">Ligase</keyword>